<evidence type="ECO:0000256" key="1">
    <source>
        <dbReference type="ARBA" id="ARBA00004187"/>
    </source>
</evidence>
<dbReference type="RefSeq" id="XP_018092407.1">
    <property type="nucleotide sequence ID" value="XM_018236918.2"/>
</dbReference>
<dbReference type="Pfam" id="PF17779">
    <property type="entry name" value="WHD_NOD2"/>
    <property type="match status" value="1"/>
</dbReference>
<evidence type="ECO:0000256" key="6">
    <source>
        <dbReference type="ARBA" id="ARBA00022588"/>
    </source>
</evidence>
<keyword evidence="15" id="KW-0449">Lipoprotein</keyword>
<evidence type="ECO:0000313" key="20">
    <source>
        <dbReference type="Xenbase" id="XB-GENE-17342708"/>
    </source>
</evidence>
<dbReference type="CDD" id="cd01671">
    <property type="entry name" value="CARD"/>
    <property type="match status" value="1"/>
</dbReference>
<keyword evidence="14" id="KW-0564">Palmitate</keyword>
<dbReference type="InterPro" id="IPR001611">
    <property type="entry name" value="Leu-rich_rpt"/>
</dbReference>
<evidence type="ECO:0000256" key="8">
    <source>
        <dbReference type="ARBA" id="ARBA00022737"/>
    </source>
</evidence>
<dbReference type="SUPFAM" id="SSF52540">
    <property type="entry name" value="P-loop containing nucleoside triphosphate hydrolases"/>
    <property type="match status" value="1"/>
</dbReference>
<evidence type="ECO:0000313" key="19">
    <source>
        <dbReference type="RefSeq" id="XP_018092407.1"/>
    </source>
</evidence>
<keyword evidence="4" id="KW-1003">Cell membrane</keyword>
<dbReference type="GO" id="GO:0045087">
    <property type="term" value="P:innate immune response"/>
    <property type="evidence" value="ECO:0007669"/>
    <property type="project" value="UniProtKB-KW"/>
</dbReference>
<dbReference type="CTD" id="108701905"/>
<evidence type="ECO:0000256" key="13">
    <source>
        <dbReference type="ARBA" id="ARBA00023136"/>
    </source>
</evidence>
<dbReference type="GO" id="GO:0016323">
    <property type="term" value="C:basolateral plasma membrane"/>
    <property type="evidence" value="ECO:0007669"/>
    <property type="project" value="UniProtKB-SubCell"/>
</dbReference>
<evidence type="ECO:0000256" key="7">
    <source>
        <dbReference type="ARBA" id="ARBA00022614"/>
    </source>
</evidence>
<keyword evidence="7" id="KW-0433">Leucine-rich repeat</keyword>
<dbReference type="PANTHER" id="PTHR24106">
    <property type="entry name" value="NACHT, LRR AND CARD DOMAINS-CONTAINING"/>
    <property type="match status" value="1"/>
</dbReference>
<comment type="similarity">
    <text evidence="16">Belongs to the NOD1-NOD2 family.</text>
</comment>
<reference evidence="19" key="1">
    <citation type="submission" date="2025-08" db="UniProtKB">
        <authorList>
            <consortium name="RefSeq"/>
        </authorList>
    </citation>
    <scope>IDENTIFICATION</scope>
    <source>
        <strain evidence="19">J_2021</strain>
        <tissue evidence="19">Erythrocytes</tissue>
    </source>
</reference>
<dbReference type="InterPro" id="IPR001315">
    <property type="entry name" value="CARD"/>
</dbReference>
<gene>
    <name evidence="19 20" type="primary">nlrc3.L</name>
</gene>
<keyword evidence="18" id="KW-1185">Reference proteome</keyword>
<dbReference type="OrthoDB" id="120976at2759"/>
<keyword evidence="9" id="KW-0547">Nucleotide-binding</keyword>
<dbReference type="Proteomes" id="UP000186698">
    <property type="component" value="Chromosome 9_10L"/>
</dbReference>
<dbReference type="GO" id="GO:0042981">
    <property type="term" value="P:regulation of apoptotic process"/>
    <property type="evidence" value="ECO:0007669"/>
    <property type="project" value="InterPro"/>
</dbReference>
<sequence>MEGLWVLRYRRLLVQCICPDSLQEIFVKLKDLKVLNEEEIQHLQDISYLPSQAEALLDALEGKGKSGVQTLQNCIENSSSSLYLRMRHYDPLVLKHLDSVGSINQPPLLTQLDYLWLVEGLTDAQVQEHDFVQLELGQGGRSTLKKLPLEKLLMPLSRVSLPPRITLTLGVAGAGKSTLVRLFVERWARKEVYSNISCVLSLGLWELNAHDRLSAERLVHLCCPRYLVSPPGTLLILDGLDKLRAPLDFSDSVACTDTQKELTPECLITNILRGNLLPDCSVWVTSRPGAAAKIPAGLIDRMTEIPGLGTGEIKVFLKQLLPEPKGIAERVWSHLQGHRTLIALCSVPTLCHIMGFSLGFLLHSQDHSHTTLPRTLTSIFSWFLKAHLGEKDGSEQTASVRRAIANLGKLAFQGIIRRRLVFYESDLKSCGIDTPLAPGSLCARLLPCQHSLSCPGFSFCHLSLQEFLAAAHYHSAAKRAIFDLFADGGMTWPKLGFLNHYKSAVQRTLQGDGVQLTIFLRFLSGFLSPQVQRVLAGCLLGKEEPGGYRGPAADYLQNHLNTERTVSCGAVNLVCCLLELGYTELTGVVEEALKNGTLGGRLNPLACCALAYLLQASNICAQEANLSQCLSFNLVQRLLPQLQYCTNLRMENNGFQDVVMELLASILRAKDCAIQRISLAENHLSNRGVKALGRALMVNHTLTVLDLHSNKIGPSGAMALGEVLRSNQVLLSLNLQNNQIKSEGARFLAQSLLANRKLRSLNIQKNNIGAEGVESLSGSLKQNQVLQELWLSGNSVGDRGAAALAEVLKSNSNLSTLDLQSNSISDRGLSLLTRGLSQNRSLKHLNLRENSIGIEGAQALAESLRRNNTLLHLDLTANLLHDEGMEALAGALRENQSLESLHLQWNFLRVASARSLAAALRVNKALRCLDLQENSLGDEGAAVLSDALQENSTLSALYLQGTMIGASGTQSLASALTVNRSLKMLDLRGNNMGLRGAKALAGALKINSTLQSLNLQENSIGLDGAICLANAVSGNRSLTSLSLQGNHIGQSGAKVISDTIRNGAPHCKVDI</sequence>
<keyword evidence="12" id="KW-0391">Immunity</keyword>
<dbReference type="InterPro" id="IPR027417">
    <property type="entry name" value="P-loop_NTPase"/>
</dbReference>
<feature type="domain" description="CARD" evidence="17">
    <location>
        <begin position="1"/>
        <end position="90"/>
    </location>
</feature>
<keyword evidence="8" id="KW-0677">Repeat</keyword>
<evidence type="ECO:0000256" key="15">
    <source>
        <dbReference type="ARBA" id="ARBA00023288"/>
    </source>
</evidence>
<dbReference type="SMART" id="SM00368">
    <property type="entry name" value="LRR_RI"/>
    <property type="match status" value="14"/>
</dbReference>
<dbReference type="InterPro" id="IPR041267">
    <property type="entry name" value="NLRP_HD2"/>
</dbReference>
<name>A0A8J0TWM8_XENLA</name>
<proteinExistence type="inferred from homology"/>
<evidence type="ECO:0000256" key="9">
    <source>
        <dbReference type="ARBA" id="ARBA00022741"/>
    </source>
</evidence>
<dbReference type="InterPro" id="IPR041075">
    <property type="entry name" value="NOD1/2_WH"/>
</dbReference>
<evidence type="ECO:0000256" key="11">
    <source>
        <dbReference type="ARBA" id="ARBA00022843"/>
    </source>
</evidence>
<evidence type="ECO:0000259" key="17">
    <source>
        <dbReference type="PROSITE" id="PS50209"/>
    </source>
</evidence>
<dbReference type="Gene3D" id="1.10.533.10">
    <property type="entry name" value="Death Domain, Fas"/>
    <property type="match status" value="1"/>
</dbReference>
<protein>
    <submittedName>
        <fullName evidence="19">NLR family CARD domain-containing protein 3</fullName>
    </submittedName>
</protein>
<keyword evidence="6" id="KW-0399">Innate immunity</keyword>
<keyword evidence="10" id="KW-0067">ATP-binding</keyword>
<evidence type="ECO:0000256" key="10">
    <source>
        <dbReference type="ARBA" id="ARBA00022840"/>
    </source>
</evidence>
<dbReference type="SUPFAM" id="SSF47986">
    <property type="entry name" value="DEATH domain"/>
    <property type="match status" value="1"/>
</dbReference>
<dbReference type="GO" id="GO:0043124">
    <property type="term" value="P:negative regulation of canonical NF-kappaB signal transduction"/>
    <property type="evidence" value="ECO:0000318"/>
    <property type="project" value="GO_Central"/>
</dbReference>
<evidence type="ECO:0000256" key="16">
    <source>
        <dbReference type="ARBA" id="ARBA00038296"/>
    </source>
</evidence>
<dbReference type="Pfam" id="PF17776">
    <property type="entry name" value="NLRC4_HD2"/>
    <property type="match status" value="1"/>
</dbReference>
<keyword evidence="13" id="KW-0472">Membrane</keyword>
<dbReference type="InterPro" id="IPR032675">
    <property type="entry name" value="LRR_dom_sf"/>
</dbReference>
<organism evidence="18 19">
    <name type="scientific">Xenopus laevis</name>
    <name type="common">African clawed frog</name>
    <dbReference type="NCBI Taxonomy" id="8355"/>
    <lineage>
        <taxon>Eukaryota</taxon>
        <taxon>Metazoa</taxon>
        <taxon>Chordata</taxon>
        <taxon>Craniata</taxon>
        <taxon>Vertebrata</taxon>
        <taxon>Euteleostomi</taxon>
        <taxon>Amphibia</taxon>
        <taxon>Batrachia</taxon>
        <taxon>Anura</taxon>
        <taxon>Pipoidea</taxon>
        <taxon>Pipidae</taxon>
        <taxon>Xenopodinae</taxon>
        <taxon>Xenopus</taxon>
        <taxon>Xenopus</taxon>
    </lineage>
</organism>
<dbReference type="InterPro" id="IPR007111">
    <property type="entry name" value="NACHT_NTPase"/>
</dbReference>
<dbReference type="GO" id="GO:0005829">
    <property type="term" value="C:cytosol"/>
    <property type="evidence" value="ECO:0000318"/>
    <property type="project" value="GO_Central"/>
</dbReference>
<comment type="subcellular location">
    <subcellularLocation>
        <location evidence="1">Basolateral cell membrane</location>
    </subcellularLocation>
    <subcellularLocation>
        <location evidence="2">Cell membrane</location>
        <topology evidence="2">Lipid-anchor</topology>
    </subcellularLocation>
    <subcellularLocation>
        <location evidence="3">Cytoplasm</location>
    </subcellularLocation>
</comment>
<keyword evidence="5" id="KW-0963">Cytoplasm</keyword>
<dbReference type="Gene3D" id="3.80.10.10">
    <property type="entry name" value="Ribonuclease Inhibitor"/>
    <property type="match status" value="5"/>
</dbReference>
<dbReference type="AGR" id="Xenbase:XB-GENE-17342708"/>
<dbReference type="FunFam" id="3.80.10.10:FF:001349">
    <property type="entry name" value="NLR family CARD domain containing 3"/>
    <property type="match status" value="1"/>
</dbReference>
<dbReference type="PROSITE" id="PS51450">
    <property type="entry name" value="LRR"/>
    <property type="match status" value="1"/>
</dbReference>
<evidence type="ECO:0000256" key="12">
    <source>
        <dbReference type="ARBA" id="ARBA00022859"/>
    </source>
</evidence>
<dbReference type="Xenbase" id="XB-GENE-17342708">
    <property type="gene designation" value="nlrc3.L"/>
</dbReference>
<evidence type="ECO:0000256" key="14">
    <source>
        <dbReference type="ARBA" id="ARBA00023139"/>
    </source>
</evidence>
<dbReference type="PROSITE" id="PS50209">
    <property type="entry name" value="CARD"/>
    <property type="match status" value="1"/>
</dbReference>
<evidence type="ECO:0000256" key="4">
    <source>
        <dbReference type="ARBA" id="ARBA00022475"/>
    </source>
</evidence>
<dbReference type="GO" id="GO:0005524">
    <property type="term" value="F:ATP binding"/>
    <property type="evidence" value="ECO:0007669"/>
    <property type="project" value="UniProtKB-KW"/>
</dbReference>
<dbReference type="Pfam" id="PF05729">
    <property type="entry name" value="NACHT"/>
    <property type="match status" value="1"/>
</dbReference>
<dbReference type="AlphaFoldDB" id="A0A8J0TWM8"/>
<dbReference type="Gene3D" id="3.40.50.300">
    <property type="entry name" value="P-loop containing nucleotide triphosphate hydrolases"/>
    <property type="match status" value="1"/>
</dbReference>
<accession>A0A8J0TWM8</accession>
<dbReference type="InterPro" id="IPR051261">
    <property type="entry name" value="NLR"/>
</dbReference>
<dbReference type="Pfam" id="PF13516">
    <property type="entry name" value="LRR_6"/>
    <property type="match status" value="11"/>
</dbReference>
<dbReference type="Pfam" id="PF00619">
    <property type="entry name" value="CARD"/>
    <property type="match status" value="1"/>
</dbReference>
<evidence type="ECO:0000256" key="2">
    <source>
        <dbReference type="ARBA" id="ARBA00004193"/>
    </source>
</evidence>
<dbReference type="FunFam" id="3.80.10.10:FF:000236">
    <property type="entry name" value="NLR family CARD domain containing 3"/>
    <property type="match status" value="1"/>
</dbReference>
<keyword evidence="11" id="KW-0832">Ubl conjugation</keyword>
<dbReference type="KEGG" id="xla:108701905"/>
<dbReference type="InterPro" id="IPR011029">
    <property type="entry name" value="DEATH-like_dom_sf"/>
</dbReference>
<dbReference type="FunFam" id="3.80.10.10:FF:000274">
    <property type="entry name" value="NLR family CARD domain containing 3"/>
    <property type="match status" value="1"/>
</dbReference>
<evidence type="ECO:0000256" key="5">
    <source>
        <dbReference type="ARBA" id="ARBA00022490"/>
    </source>
</evidence>
<evidence type="ECO:0000256" key="3">
    <source>
        <dbReference type="ARBA" id="ARBA00004496"/>
    </source>
</evidence>
<dbReference type="SUPFAM" id="SSF52047">
    <property type="entry name" value="RNI-like"/>
    <property type="match status" value="2"/>
</dbReference>
<evidence type="ECO:0000313" key="18">
    <source>
        <dbReference type="Proteomes" id="UP000186698"/>
    </source>
</evidence>
<dbReference type="GeneID" id="108701905"/>